<dbReference type="Pfam" id="PF24860">
    <property type="entry name" value="FdhE_C"/>
    <property type="match status" value="1"/>
</dbReference>
<dbReference type="EMBL" id="JBHTJN010000004">
    <property type="protein sequence ID" value="MFD0965566.1"/>
    <property type="molecule type" value="Genomic_DNA"/>
</dbReference>
<feature type="domain" description="FdhE N-terminal" evidence="3">
    <location>
        <begin position="21"/>
        <end position="180"/>
    </location>
</feature>
<name>A0ABW3I6K3_9PAST</name>
<evidence type="ECO:0000313" key="6">
    <source>
        <dbReference type="EMBL" id="MFD0965566.1"/>
    </source>
</evidence>
<evidence type="ECO:0000259" key="3">
    <source>
        <dbReference type="Pfam" id="PF04216"/>
    </source>
</evidence>
<dbReference type="PANTHER" id="PTHR37689:SF1">
    <property type="entry name" value="PROTEIN FDHE"/>
    <property type="match status" value="1"/>
</dbReference>
<evidence type="ECO:0000259" key="4">
    <source>
        <dbReference type="Pfam" id="PF24859"/>
    </source>
</evidence>
<keyword evidence="7" id="KW-1185">Reference proteome</keyword>
<dbReference type="InterPro" id="IPR056796">
    <property type="entry name" value="FdhE_C"/>
</dbReference>
<dbReference type="NCBIfam" id="TIGR01562">
    <property type="entry name" value="FdhE"/>
    <property type="match status" value="1"/>
</dbReference>
<evidence type="ECO:0000256" key="1">
    <source>
        <dbReference type="ARBA" id="ARBA00022490"/>
    </source>
</evidence>
<organism evidence="6 7">
    <name type="scientific">Seminibacterium arietis</name>
    <dbReference type="NCBI Taxonomy" id="1173502"/>
    <lineage>
        <taxon>Bacteria</taxon>
        <taxon>Pseudomonadati</taxon>
        <taxon>Pseudomonadota</taxon>
        <taxon>Gammaproteobacteria</taxon>
        <taxon>Pasteurellales</taxon>
        <taxon>Pasteurellaceae</taxon>
        <taxon>Seminibacterium</taxon>
    </lineage>
</organism>
<keyword evidence="1 2" id="KW-0963">Cytoplasm</keyword>
<dbReference type="InterPro" id="IPR056774">
    <property type="entry name" value="FdhE_N"/>
</dbReference>
<dbReference type="InterPro" id="IPR024064">
    <property type="entry name" value="FdhE-like_sf"/>
</dbReference>
<dbReference type="Pfam" id="PF04216">
    <property type="entry name" value="FdhE_N"/>
    <property type="match status" value="1"/>
</dbReference>
<comment type="caution">
    <text evidence="6">The sequence shown here is derived from an EMBL/GenBank/DDBJ whole genome shotgun (WGS) entry which is preliminary data.</text>
</comment>
<dbReference type="InterPro" id="IPR006452">
    <property type="entry name" value="Formate_DH_accessory"/>
</dbReference>
<dbReference type="Pfam" id="PF24859">
    <property type="entry name" value="FdhE_central"/>
    <property type="match status" value="1"/>
</dbReference>
<proteinExistence type="inferred from homology"/>
<evidence type="ECO:0000256" key="2">
    <source>
        <dbReference type="HAMAP-Rule" id="MF_00611"/>
    </source>
</evidence>
<dbReference type="NCBIfam" id="NF002925">
    <property type="entry name" value="PRK03564.1"/>
    <property type="match status" value="1"/>
</dbReference>
<feature type="domain" description="FdhE C-terminal" evidence="5">
    <location>
        <begin position="228"/>
        <end position="303"/>
    </location>
</feature>
<dbReference type="HAMAP" id="MF_00611">
    <property type="entry name" value="FdeH"/>
    <property type="match status" value="1"/>
</dbReference>
<dbReference type="Gene3D" id="3.90.1670.10">
    <property type="entry name" value="FdhE-like domain"/>
    <property type="match status" value="1"/>
</dbReference>
<dbReference type="PIRSF" id="PIRSF018296">
    <property type="entry name" value="Format_dh_formtn"/>
    <property type="match status" value="1"/>
</dbReference>
<reference evidence="7" key="1">
    <citation type="journal article" date="2019" name="Int. J. Syst. Evol. Microbiol.">
        <title>The Global Catalogue of Microorganisms (GCM) 10K type strain sequencing project: providing services to taxonomists for standard genome sequencing and annotation.</title>
        <authorList>
            <consortium name="The Broad Institute Genomics Platform"/>
            <consortium name="The Broad Institute Genome Sequencing Center for Infectious Disease"/>
            <person name="Wu L."/>
            <person name="Ma J."/>
        </authorList>
    </citation>
    <scope>NUCLEOTIDE SEQUENCE [LARGE SCALE GENOMIC DNA]</scope>
    <source>
        <strain evidence="7">CCUG 61707</strain>
    </source>
</reference>
<dbReference type="Proteomes" id="UP001596996">
    <property type="component" value="Unassembled WGS sequence"/>
</dbReference>
<feature type="domain" description="FdhE central" evidence="4">
    <location>
        <begin position="190"/>
        <end position="226"/>
    </location>
</feature>
<accession>A0ABW3I6K3</accession>
<sequence>MGIRILPKSEIKKMSTDFNTPILLFANPKNIYQRRTARLEALAKNSPLGDYLRFAAKISTAQLEILTQQPLPQQAQLEEISCSCTALANNPFYGIHWKRSEDWLKILMLLLEKIKPDANELTLATIEWLEKAHSDQINQLADYLLAQQYEKVSSDKAVFIWAALSLYWLQLVQQIPHNAELKNTENLHCCPICNAPPVASVIQLGATQGLRYLHCSLCETEWNVVRAKCSQCDQTNNLEYWVLDNEFSAVRTETCEDCYTYLKVMYQEKDPYLEPIADDLSSIFLDIEMESKGFSRSGLNPFMFPNNEIS</sequence>
<comment type="function">
    <text evidence="2">Necessary for formate dehydrogenase activity.</text>
</comment>
<comment type="similarity">
    <text evidence="2">Belongs to the FdhE family.</text>
</comment>
<evidence type="ECO:0000259" key="5">
    <source>
        <dbReference type="Pfam" id="PF24860"/>
    </source>
</evidence>
<gene>
    <name evidence="2 6" type="primary">fdhE</name>
    <name evidence="6" type="ORF">ACFQ02_01625</name>
</gene>
<dbReference type="PANTHER" id="PTHR37689">
    <property type="entry name" value="PROTEIN FDHE"/>
    <property type="match status" value="1"/>
</dbReference>
<comment type="subcellular location">
    <subcellularLocation>
        <location evidence="2">Cytoplasm</location>
    </subcellularLocation>
</comment>
<dbReference type="SUPFAM" id="SSF144020">
    <property type="entry name" value="FdhE-like"/>
    <property type="match status" value="1"/>
</dbReference>
<dbReference type="RefSeq" id="WP_380818476.1">
    <property type="nucleotide sequence ID" value="NZ_JBHTJN010000004.1"/>
</dbReference>
<dbReference type="InterPro" id="IPR056797">
    <property type="entry name" value="FdhE_central"/>
</dbReference>
<evidence type="ECO:0000313" key="7">
    <source>
        <dbReference type="Proteomes" id="UP001596996"/>
    </source>
</evidence>
<dbReference type="CDD" id="cd16341">
    <property type="entry name" value="FdhE"/>
    <property type="match status" value="1"/>
</dbReference>
<protein>
    <recommendedName>
        <fullName evidence="2">Protein FdhE homolog</fullName>
    </recommendedName>
</protein>